<keyword evidence="1" id="KW-1133">Transmembrane helix</keyword>
<sequence length="280" mass="28099">MTRRTAVRAAAAGALATSLIGLAAQSASAAGHPAAPEAPPRASVAAAHRAAAGPDTLATLARFFAHDGTLTPAQAAPHVDDRTVPVYGLSPDFVREKPGAPVARLEALATRAVASDGRTASVWTVRRGGSWKVVNIATGDDETRAAAAGARLAAGGTVFHEPQINAWYVQQGDRVRPLDAEARKAVGAGGTTVAAYRERVAKAYGDKLPGSAYDRRGEAGGYGGPGAERAAGPAGRPVAATAVTADGGAPVAAAWGVAGAAALVALGLTGTVALRRLRRR</sequence>
<proteinExistence type="predicted"/>
<feature type="chain" id="PRO_5047068494" description="Secreted protein" evidence="2">
    <location>
        <begin position="30"/>
        <end position="280"/>
    </location>
</feature>
<name>A0ABW1FRD1_9ACTN</name>
<feature type="signal peptide" evidence="2">
    <location>
        <begin position="1"/>
        <end position="29"/>
    </location>
</feature>
<evidence type="ECO:0008006" key="5">
    <source>
        <dbReference type="Google" id="ProtNLM"/>
    </source>
</evidence>
<evidence type="ECO:0000256" key="1">
    <source>
        <dbReference type="SAM" id="Phobius"/>
    </source>
</evidence>
<feature type="transmembrane region" description="Helical" evidence="1">
    <location>
        <begin position="252"/>
        <end position="274"/>
    </location>
</feature>
<keyword evidence="4" id="KW-1185">Reference proteome</keyword>
<keyword evidence="1" id="KW-0812">Transmembrane</keyword>
<protein>
    <recommendedName>
        <fullName evidence="5">Secreted protein</fullName>
    </recommendedName>
</protein>
<keyword evidence="1" id="KW-0472">Membrane</keyword>
<evidence type="ECO:0000313" key="4">
    <source>
        <dbReference type="Proteomes" id="UP001596241"/>
    </source>
</evidence>
<evidence type="ECO:0000256" key="2">
    <source>
        <dbReference type="SAM" id="SignalP"/>
    </source>
</evidence>
<reference evidence="4" key="1">
    <citation type="journal article" date="2019" name="Int. J. Syst. Evol. Microbiol.">
        <title>The Global Catalogue of Microorganisms (GCM) 10K type strain sequencing project: providing services to taxonomists for standard genome sequencing and annotation.</title>
        <authorList>
            <consortium name="The Broad Institute Genomics Platform"/>
            <consortium name="The Broad Institute Genome Sequencing Center for Infectious Disease"/>
            <person name="Wu L."/>
            <person name="Ma J."/>
        </authorList>
    </citation>
    <scope>NUCLEOTIDE SEQUENCE [LARGE SCALE GENOMIC DNA]</scope>
    <source>
        <strain evidence="4">CGMCC 1.15809</strain>
    </source>
</reference>
<dbReference type="EMBL" id="JBHSPW010000018">
    <property type="protein sequence ID" value="MFC5896986.1"/>
    <property type="molecule type" value="Genomic_DNA"/>
</dbReference>
<comment type="caution">
    <text evidence="3">The sequence shown here is derived from an EMBL/GenBank/DDBJ whole genome shotgun (WGS) entry which is preliminary data.</text>
</comment>
<accession>A0ABW1FRD1</accession>
<gene>
    <name evidence="3" type="ORF">ACFP3M_29715</name>
</gene>
<dbReference type="InterPro" id="IPR006311">
    <property type="entry name" value="TAT_signal"/>
</dbReference>
<dbReference type="PROSITE" id="PS51318">
    <property type="entry name" value="TAT"/>
    <property type="match status" value="1"/>
</dbReference>
<dbReference type="RefSeq" id="WP_345082910.1">
    <property type="nucleotide sequence ID" value="NZ_BAAAWG010000007.1"/>
</dbReference>
<organism evidence="3 4">
    <name type="scientific">Streptomyces ramulosus</name>
    <dbReference type="NCBI Taxonomy" id="47762"/>
    <lineage>
        <taxon>Bacteria</taxon>
        <taxon>Bacillati</taxon>
        <taxon>Actinomycetota</taxon>
        <taxon>Actinomycetes</taxon>
        <taxon>Kitasatosporales</taxon>
        <taxon>Streptomycetaceae</taxon>
        <taxon>Streptomyces</taxon>
    </lineage>
</organism>
<evidence type="ECO:0000313" key="3">
    <source>
        <dbReference type="EMBL" id="MFC5896986.1"/>
    </source>
</evidence>
<keyword evidence="2" id="KW-0732">Signal</keyword>
<dbReference type="Proteomes" id="UP001596241">
    <property type="component" value="Unassembled WGS sequence"/>
</dbReference>